<gene>
    <name evidence="8" type="primary">soul5</name>
</gene>
<dbReference type="Pfam" id="PF04832">
    <property type="entry name" value="SOUL"/>
    <property type="match status" value="1"/>
</dbReference>
<evidence type="ECO:0000313" key="8">
    <source>
        <dbReference type="Ensembl" id="ENSCMIP00000011017.1"/>
    </source>
</evidence>
<feature type="signal peptide" evidence="7">
    <location>
        <begin position="1"/>
        <end position="17"/>
    </location>
</feature>
<keyword evidence="9" id="KW-1185">Reference proteome</keyword>
<dbReference type="Proteomes" id="UP000314986">
    <property type="component" value="Unassembled WGS sequence"/>
</dbReference>
<evidence type="ECO:0000256" key="7">
    <source>
        <dbReference type="SAM" id="SignalP"/>
    </source>
</evidence>
<evidence type="ECO:0000256" key="2">
    <source>
        <dbReference type="ARBA" id="ARBA00009817"/>
    </source>
</evidence>
<dbReference type="RefSeq" id="XP_007909114.2">
    <property type="nucleotide sequence ID" value="XM_007910923.2"/>
</dbReference>
<dbReference type="InParanoid" id="A0A4W3H763"/>
<comment type="similarity">
    <text evidence="2">Belongs to the HEBP family.</text>
</comment>
<keyword evidence="7" id="KW-0732">Signal</keyword>
<evidence type="ECO:0000256" key="3">
    <source>
        <dbReference type="ARBA" id="ARBA00011245"/>
    </source>
</evidence>
<dbReference type="GeneID" id="103190216"/>
<comment type="subcellular location">
    <subcellularLocation>
        <location evidence="1">Cytoplasm</location>
    </subcellularLocation>
</comment>
<feature type="chain" id="PRO_5021212085" description="Heme-binding protein 1" evidence="7">
    <location>
        <begin position="18"/>
        <end position="209"/>
    </location>
</feature>
<dbReference type="GeneTree" id="ENSGT00940000163377"/>
<dbReference type="SUPFAM" id="SSF55136">
    <property type="entry name" value="Probable bacterial effector-binding domain"/>
    <property type="match status" value="1"/>
</dbReference>
<dbReference type="FunFam" id="3.20.80.10:FF:000003">
    <property type="entry name" value="Heme-binding protein 1"/>
    <property type="match status" value="1"/>
</dbReference>
<reference evidence="9" key="1">
    <citation type="journal article" date="2006" name="Science">
        <title>Ancient noncoding elements conserved in the human genome.</title>
        <authorList>
            <person name="Venkatesh B."/>
            <person name="Kirkness E.F."/>
            <person name="Loh Y.H."/>
            <person name="Halpern A.L."/>
            <person name="Lee A.P."/>
            <person name="Johnson J."/>
            <person name="Dandona N."/>
            <person name="Viswanathan L.D."/>
            <person name="Tay A."/>
            <person name="Venter J.C."/>
            <person name="Strausberg R.L."/>
            <person name="Brenner S."/>
        </authorList>
    </citation>
    <scope>NUCLEOTIDE SEQUENCE [LARGE SCALE GENOMIC DNA]</scope>
</reference>
<organism evidence="8 9">
    <name type="scientific">Callorhinchus milii</name>
    <name type="common">Ghost shark</name>
    <dbReference type="NCBI Taxonomy" id="7868"/>
    <lineage>
        <taxon>Eukaryota</taxon>
        <taxon>Metazoa</taxon>
        <taxon>Chordata</taxon>
        <taxon>Craniata</taxon>
        <taxon>Vertebrata</taxon>
        <taxon>Chondrichthyes</taxon>
        <taxon>Holocephali</taxon>
        <taxon>Chimaeriformes</taxon>
        <taxon>Callorhinchidae</taxon>
        <taxon>Callorhinchus</taxon>
    </lineage>
</organism>
<proteinExistence type="inferred from homology"/>
<evidence type="ECO:0000313" key="9">
    <source>
        <dbReference type="Proteomes" id="UP000314986"/>
    </source>
</evidence>
<dbReference type="PANTHER" id="PTHR11220:SF1">
    <property type="entry name" value="HEME-BINDING PROTEIN 2"/>
    <property type="match status" value="1"/>
</dbReference>
<reference evidence="8" key="4">
    <citation type="submission" date="2025-08" db="UniProtKB">
        <authorList>
            <consortium name="Ensembl"/>
        </authorList>
    </citation>
    <scope>IDENTIFICATION</scope>
</reference>
<evidence type="ECO:0000256" key="5">
    <source>
        <dbReference type="ARBA" id="ARBA00037673"/>
    </source>
</evidence>
<dbReference type="STRING" id="7868.ENSCMIP00000011017"/>
<comment type="subunit">
    <text evidence="3">Monomer.</text>
</comment>
<evidence type="ECO:0000256" key="6">
    <source>
        <dbReference type="ARBA" id="ARBA00040755"/>
    </source>
</evidence>
<sequence length="209" mass="24014">MSWTGLILVVFLGLTNAEVSDSQCRETKECLEYVVNCESPDYEIRHYKRSKWVATDITSWVMEYSVALGFGKLFAYIQGNNKGGQKMNMTTPVLIKIQKADMSVNKYTVYFLLPKSHQHDPPTPLFPEIYFADLPRMDAYVKSFGGWMFSFNSKHYSAQLAKQLMNASASFDSSYFYAAVYNRPLKIIGRHNEVWYIAKGKPECPSSRF</sequence>
<reference evidence="9" key="2">
    <citation type="journal article" date="2007" name="PLoS Biol.">
        <title>Survey sequencing and comparative analysis of the elephant shark (Callorhinchus milii) genome.</title>
        <authorList>
            <person name="Venkatesh B."/>
            <person name="Kirkness E.F."/>
            <person name="Loh Y.H."/>
            <person name="Halpern A.L."/>
            <person name="Lee A.P."/>
            <person name="Johnson J."/>
            <person name="Dandona N."/>
            <person name="Viswanathan L.D."/>
            <person name="Tay A."/>
            <person name="Venter J.C."/>
            <person name="Strausberg R.L."/>
            <person name="Brenner S."/>
        </authorList>
    </citation>
    <scope>NUCLEOTIDE SEQUENCE [LARGE SCALE GENOMIC DNA]</scope>
</reference>
<dbReference type="InterPro" id="IPR011256">
    <property type="entry name" value="Reg_factor_effector_dom_sf"/>
</dbReference>
<name>A0A4W3H763_CALMI</name>
<protein>
    <recommendedName>
        <fullName evidence="6">Heme-binding protein 1</fullName>
    </recommendedName>
</protein>
<dbReference type="InterPro" id="IPR006917">
    <property type="entry name" value="SOUL_heme-bd"/>
</dbReference>
<dbReference type="OMA" id="FIQGANM"/>
<dbReference type="GO" id="GO:0020037">
    <property type="term" value="F:heme binding"/>
    <property type="evidence" value="ECO:0007669"/>
    <property type="project" value="TreeGrafter"/>
</dbReference>
<keyword evidence="4" id="KW-0963">Cytoplasm</keyword>
<evidence type="ECO:0000256" key="4">
    <source>
        <dbReference type="ARBA" id="ARBA00022490"/>
    </source>
</evidence>
<dbReference type="Gene3D" id="3.20.80.10">
    <property type="entry name" value="Regulatory factor, effector binding domain"/>
    <property type="match status" value="1"/>
</dbReference>
<dbReference type="AlphaFoldDB" id="A0A4W3H763"/>
<accession>A0A4W3H763</accession>
<dbReference type="Ensembl" id="ENSCMIT00000011295.1">
    <property type="protein sequence ID" value="ENSCMIP00000011017.1"/>
    <property type="gene ID" value="ENSCMIG00000005774.1"/>
</dbReference>
<dbReference type="PANTHER" id="PTHR11220">
    <property type="entry name" value="HEME-BINDING PROTEIN-RELATED"/>
    <property type="match status" value="1"/>
</dbReference>
<dbReference type="GO" id="GO:0005737">
    <property type="term" value="C:cytoplasm"/>
    <property type="evidence" value="ECO:0007669"/>
    <property type="project" value="UniProtKB-SubCell"/>
</dbReference>
<reference evidence="8" key="5">
    <citation type="submission" date="2025-09" db="UniProtKB">
        <authorList>
            <consortium name="Ensembl"/>
        </authorList>
    </citation>
    <scope>IDENTIFICATION</scope>
</reference>
<comment type="function">
    <text evidence="5">May bind free porphyrinogens that may be present in the cell and thus facilitate removal of these potentially toxic compound. Binds with a high affinity to one molecule of heme or porphyrins. It binds metalloporphyrins, free porphyrins and N-methylprotoporphyrin with similar affinities.</text>
</comment>
<reference evidence="9" key="3">
    <citation type="journal article" date="2014" name="Nature">
        <title>Elephant shark genome provides unique insights into gnathostome evolution.</title>
        <authorList>
            <consortium name="International Elephant Shark Genome Sequencing Consortium"/>
            <person name="Venkatesh B."/>
            <person name="Lee A.P."/>
            <person name="Ravi V."/>
            <person name="Maurya A.K."/>
            <person name="Lian M.M."/>
            <person name="Swann J.B."/>
            <person name="Ohta Y."/>
            <person name="Flajnik M.F."/>
            <person name="Sutoh Y."/>
            <person name="Kasahara M."/>
            <person name="Hoon S."/>
            <person name="Gangu V."/>
            <person name="Roy S.W."/>
            <person name="Irimia M."/>
            <person name="Korzh V."/>
            <person name="Kondrychyn I."/>
            <person name="Lim Z.W."/>
            <person name="Tay B.H."/>
            <person name="Tohari S."/>
            <person name="Kong K.W."/>
            <person name="Ho S."/>
            <person name="Lorente-Galdos B."/>
            <person name="Quilez J."/>
            <person name="Marques-Bonet T."/>
            <person name="Raney B.J."/>
            <person name="Ingham P.W."/>
            <person name="Tay A."/>
            <person name="Hillier L.W."/>
            <person name="Minx P."/>
            <person name="Boehm T."/>
            <person name="Wilson R.K."/>
            <person name="Brenner S."/>
            <person name="Warren W.C."/>
        </authorList>
    </citation>
    <scope>NUCLEOTIDE SEQUENCE [LARGE SCALE GENOMIC DNA]</scope>
</reference>
<evidence type="ECO:0000256" key="1">
    <source>
        <dbReference type="ARBA" id="ARBA00004496"/>
    </source>
</evidence>
<dbReference type="OrthoDB" id="6424451at2759"/>